<keyword evidence="3" id="KW-1185">Reference proteome</keyword>
<proteinExistence type="predicted"/>
<dbReference type="SUPFAM" id="SSF50129">
    <property type="entry name" value="GroES-like"/>
    <property type="match status" value="1"/>
</dbReference>
<evidence type="ECO:0000313" key="2">
    <source>
        <dbReference type="EMBL" id="ODN72312.1"/>
    </source>
</evidence>
<dbReference type="InterPro" id="IPR020843">
    <property type="entry name" value="ER"/>
</dbReference>
<dbReference type="SMART" id="SM00829">
    <property type="entry name" value="PKS_ER"/>
    <property type="match status" value="1"/>
</dbReference>
<dbReference type="GO" id="GO:0003960">
    <property type="term" value="F:quinone reductase (NADPH) activity"/>
    <property type="evidence" value="ECO:0007669"/>
    <property type="project" value="UniProtKB-EC"/>
</dbReference>
<keyword evidence="2" id="KW-0560">Oxidoreductase</keyword>
<sequence length="308" mass="31016">MKAAVLSAPGIPDYASFEAPVAREGESLVTVTAAGLNPIDVLLASGRIGPPMLPSVPGREGVGTVDGRRVYFSASRAPFGSMAEMSLAATGALMPLLDDIDDGTALALGIAGLTGWLALSESARLVAGETVLVLGASGAVGVVALQAARLLGAGRVVAAARSAEGQARALELGADAVVDLSSEDNLAGRIREACAGRLDVVVDPLWGPPAKAALSCLTAGGRLIQIGNSAGAELVLNPAFMRFPRSAILGFSGGSVAHGPRAAAFARMQDHVLAGELATTFTAMPLSDVASAFELQMRSPGSKLVLVP</sequence>
<dbReference type="SUPFAM" id="SSF51735">
    <property type="entry name" value="NAD(P)-binding Rossmann-fold domains"/>
    <property type="match status" value="1"/>
</dbReference>
<dbReference type="RefSeq" id="WP_069305585.1">
    <property type="nucleotide sequence ID" value="NZ_MCRJ01000004.1"/>
</dbReference>
<dbReference type="InterPro" id="IPR051397">
    <property type="entry name" value="Zn-ADH-like_protein"/>
</dbReference>
<dbReference type="PATRIC" id="fig|1439726.3.peg.399"/>
<dbReference type="InterPro" id="IPR013149">
    <property type="entry name" value="ADH-like_C"/>
</dbReference>
<dbReference type="AlphaFoldDB" id="A0A1E3H7L5"/>
<gene>
    <name evidence="2" type="primary">qorA_1</name>
    <name evidence="2" type="ORF">A6302_00377</name>
</gene>
<dbReference type="InterPro" id="IPR036291">
    <property type="entry name" value="NAD(P)-bd_dom_sf"/>
</dbReference>
<dbReference type="InterPro" id="IPR013154">
    <property type="entry name" value="ADH-like_N"/>
</dbReference>
<dbReference type="EMBL" id="MCRJ01000004">
    <property type="protein sequence ID" value="ODN72312.1"/>
    <property type="molecule type" value="Genomic_DNA"/>
</dbReference>
<name>A0A1E3H7L5_9HYPH</name>
<dbReference type="Gene3D" id="3.90.180.10">
    <property type="entry name" value="Medium-chain alcohol dehydrogenases, catalytic domain"/>
    <property type="match status" value="1"/>
</dbReference>
<comment type="caution">
    <text evidence="2">The sequence shown here is derived from an EMBL/GenBank/DDBJ whole genome shotgun (WGS) entry which is preliminary data.</text>
</comment>
<feature type="domain" description="Enoyl reductase (ER)" evidence="1">
    <location>
        <begin position="4"/>
        <end position="306"/>
    </location>
</feature>
<reference evidence="2 3" key="1">
    <citation type="submission" date="2016-07" db="EMBL/GenBank/DDBJ databases">
        <title>Draft Genome Sequence of Methylobrevis pamukkalensis PK2.</title>
        <authorList>
            <person name="Vasilenko O.V."/>
            <person name="Doronina N.V."/>
            <person name="Shmareva M.N."/>
            <person name="Tarlachkov S.V."/>
            <person name="Mustakhimov I."/>
            <person name="Trotsenko Y.A."/>
        </authorList>
    </citation>
    <scope>NUCLEOTIDE SEQUENCE [LARGE SCALE GENOMIC DNA]</scope>
    <source>
        <strain evidence="2 3">PK2</strain>
    </source>
</reference>
<accession>A0A1E3H7L5</accession>
<protein>
    <submittedName>
        <fullName evidence="2">Quinone oxidoreductase 1</fullName>
        <ecNumber evidence="2">1.6.5.5</ecNumber>
    </submittedName>
</protein>
<evidence type="ECO:0000259" key="1">
    <source>
        <dbReference type="SMART" id="SM00829"/>
    </source>
</evidence>
<dbReference type="InterPro" id="IPR011032">
    <property type="entry name" value="GroES-like_sf"/>
</dbReference>
<dbReference type="Gene3D" id="3.40.50.720">
    <property type="entry name" value="NAD(P)-binding Rossmann-like Domain"/>
    <property type="match status" value="1"/>
</dbReference>
<dbReference type="EC" id="1.6.5.5" evidence="2"/>
<evidence type="ECO:0000313" key="3">
    <source>
        <dbReference type="Proteomes" id="UP000094622"/>
    </source>
</evidence>
<dbReference type="PANTHER" id="PTHR43677:SF4">
    <property type="entry name" value="QUINONE OXIDOREDUCTASE-LIKE PROTEIN 2"/>
    <property type="match status" value="1"/>
</dbReference>
<dbReference type="Pfam" id="PF00107">
    <property type="entry name" value="ADH_zinc_N"/>
    <property type="match status" value="1"/>
</dbReference>
<dbReference type="PANTHER" id="PTHR43677">
    <property type="entry name" value="SHORT-CHAIN DEHYDROGENASE/REDUCTASE"/>
    <property type="match status" value="1"/>
</dbReference>
<dbReference type="Proteomes" id="UP000094622">
    <property type="component" value="Unassembled WGS sequence"/>
</dbReference>
<dbReference type="OrthoDB" id="9787435at2"/>
<dbReference type="Pfam" id="PF08240">
    <property type="entry name" value="ADH_N"/>
    <property type="match status" value="1"/>
</dbReference>
<organism evidence="2 3">
    <name type="scientific">Methylobrevis pamukkalensis</name>
    <dbReference type="NCBI Taxonomy" id="1439726"/>
    <lineage>
        <taxon>Bacteria</taxon>
        <taxon>Pseudomonadati</taxon>
        <taxon>Pseudomonadota</taxon>
        <taxon>Alphaproteobacteria</taxon>
        <taxon>Hyphomicrobiales</taxon>
        <taxon>Pleomorphomonadaceae</taxon>
        <taxon>Methylobrevis</taxon>
    </lineage>
</organism>